<dbReference type="InterPro" id="IPR013809">
    <property type="entry name" value="ENTH"/>
</dbReference>
<dbReference type="InterPro" id="IPR011417">
    <property type="entry name" value="ANTH_dom"/>
</dbReference>
<evidence type="ECO:0000256" key="4">
    <source>
        <dbReference type="ARBA" id="ARBA00023329"/>
    </source>
</evidence>
<evidence type="ECO:0000256" key="3">
    <source>
        <dbReference type="ARBA" id="ARBA00023034"/>
    </source>
</evidence>
<dbReference type="Proteomes" id="UP000235145">
    <property type="component" value="Unassembled WGS sequence"/>
</dbReference>
<sequence length="146" mass="16967">MHTIISYSLKLPPSHNRLSQSFLGRTSFLHQPPTPNVVYDVDVAIANATNHVECPPEERHIRKVLAATSAIRPRADVQYCLHALARRLAKTRNWTRKWRCFYKWNVGVLIYNQTIQSGEDLDLFIYDYIIIVNCFHSNFCLCCIDM</sequence>
<name>A0A9R1WMN0_LACSA</name>
<accession>A0A9R1WMN0</accession>
<proteinExistence type="predicted"/>
<dbReference type="PROSITE" id="PS50942">
    <property type="entry name" value="ENTH"/>
    <property type="match status" value="1"/>
</dbReference>
<dbReference type="Gene3D" id="1.25.40.90">
    <property type="match status" value="1"/>
</dbReference>
<gene>
    <name evidence="6" type="ORF">LSAT_V11C100030660</name>
</gene>
<dbReference type="PANTHER" id="PTHR22951:SF89">
    <property type="entry name" value="OS05G0549000 PROTEIN"/>
    <property type="match status" value="1"/>
</dbReference>
<dbReference type="InterPro" id="IPR045192">
    <property type="entry name" value="AP180-like"/>
</dbReference>
<dbReference type="GO" id="GO:0005543">
    <property type="term" value="F:phospholipid binding"/>
    <property type="evidence" value="ECO:0007669"/>
    <property type="project" value="InterPro"/>
</dbReference>
<dbReference type="Pfam" id="PF07651">
    <property type="entry name" value="ANTH"/>
    <property type="match status" value="1"/>
</dbReference>
<evidence type="ECO:0000259" key="5">
    <source>
        <dbReference type="PROSITE" id="PS50942"/>
    </source>
</evidence>
<organism evidence="6 7">
    <name type="scientific">Lactuca sativa</name>
    <name type="common">Garden lettuce</name>
    <dbReference type="NCBI Taxonomy" id="4236"/>
    <lineage>
        <taxon>Eukaryota</taxon>
        <taxon>Viridiplantae</taxon>
        <taxon>Streptophyta</taxon>
        <taxon>Embryophyta</taxon>
        <taxon>Tracheophyta</taxon>
        <taxon>Spermatophyta</taxon>
        <taxon>Magnoliopsida</taxon>
        <taxon>eudicotyledons</taxon>
        <taxon>Gunneridae</taxon>
        <taxon>Pentapetalae</taxon>
        <taxon>asterids</taxon>
        <taxon>campanulids</taxon>
        <taxon>Asterales</taxon>
        <taxon>Asteraceae</taxon>
        <taxon>Cichorioideae</taxon>
        <taxon>Cichorieae</taxon>
        <taxon>Lactucinae</taxon>
        <taxon>Lactuca</taxon>
    </lineage>
</organism>
<dbReference type="GO" id="GO:0072583">
    <property type="term" value="P:clathrin-dependent endocytosis"/>
    <property type="evidence" value="ECO:0007669"/>
    <property type="project" value="InterPro"/>
</dbReference>
<feature type="domain" description="ENTH" evidence="5">
    <location>
        <begin position="33"/>
        <end position="146"/>
    </location>
</feature>
<dbReference type="GO" id="GO:0048268">
    <property type="term" value="P:clathrin coat assembly"/>
    <property type="evidence" value="ECO:0007669"/>
    <property type="project" value="InterPro"/>
</dbReference>
<keyword evidence="7" id="KW-1185">Reference proteome</keyword>
<evidence type="ECO:0000313" key="7">
    <source>
        <dbReference type="Proteomes" id="UP000235145"/>
    </source>
</evidence>
<dbReference type="GO" id="GO:0030136">
    <property type="term" value="C:clathrin-coated vesicle"/>
    <property type="evidence" value="ECO:0007669"/>
    <property type="project" value="UniProtKB-SubCell"/>
</dbReference>
<keyword evidence="3" id="KW-0333">Golgi apparatus</keyword>
<comment type="caution">
    <text evidence="6">The sequence shown here is derived from an EMBL/GenBank/DDBJ whole genome shotgun (WGS) entry which is preliminary data.</text>
</comment>
<dbReference type="InterPro" id="IPR008942">
    <property type="entry name" value="ENTH_VHS"/>
</dbReference>
<dbReference type="AlphaFoldDB" id="A0A9R1WMN0"/>
<dbReference type="PANTHER" id="PTHR22951">
    <property type="entry name" value="CLATHRIN ASSEMBLY PROTEIN"/>
    <property type="match status" value="1"/>
</dbReference>
<protein>
    <recommendedName>
        <fullName evidence="5">ENTH domain-containing protein</fullName>
    </recommendedName>
</protein>
<evidence type="ECO:0000256" key="1">
    <source>
        <dbReference type="ARBA" id="ARBA00004132"/>
    </source>
</evidence>
<evidence type="ECO:0000256" key="2">
    <source>
        <dbReference type="ARBA" id="ARBA00004555"/>
    </source>
</evidence>
<keyword evidence="4" id="KW-0968">Cytoplasmic vesicle</keyword>
<dbReference type="EMBL" id="NBSK02000001">
    <property type="protein sequence ID" value="KAJ0225507.1"/>
    <property type="molecule type" value="Genomic_DNA"/>
</dbReference>
<evidence type="ECO:0000313" key="6">
    <source>
        <dbReference type="EMBL" id="KAJ0225507.1"/>
    </source>
</evidence>
<comment type="subcellular location">
    <subcellularLocation>
        <location evidence="1">Cytoplasmic vesicle</location>
        <location evidence="1">Clathrin-coated vesicle</location>
    </subcellularLocation>
    <subcellularLocation>
        <location evidence="2">Golgi apparatus</location>
    </subcellularLocation>
</comment>
<dbReference type="SUPFAM" id="SSF48464">
    <property type="entry name" value="ENTH/VHS domain"/>
    <property type="match status" value="1"/>
</dbReference>
<reference evidence="6 7" key="1">
    <citation type="journal article" date="2017" name="Nat. Commun.">
        <title>Genome assembly with in vitro proximity ligation data and whole-genome triplication in lettuce.</title>
        <authorList>
            <person name="Reyes-Chin-Wo S."/>
            <person name="Wang Z."/>
            <person name="Yang X."/>
            <person name="Kozik A."/>
            <person name="Arikit S."/>
            <person name="Song C."/>
            <person name="Xia L."/>
            <person name="Froenicke L."/>
            <person name="Lavelle D.O."/>
            <person name="Truco M.J."/>
            <person name="Xia R."/>
            <person name="Zhu S."/>
            <person name="Xu C."/>
            <person name="Xu H."/>
            <person name="Xu X."/>
            <person name="Cox K."/>
            <person name="Korf I."/>
            <person name="Meyers B.C."/>
            <person name="Michelmore R.W."/>
        </authorList>
    </citation>
    <scope>NUCLEOTIDE SEQUENCE [LARGE SCALE GENOMIC DNA]</scope>
    <source>
        <strain evidence="7">cv. Salinas</strain>
        <tissue evidence="6">Seedlings</tissue>
    </source>
</reference>
<dbReference type="GO" id="GO:0005794">
    <property type="term" value="C:Golgi apparatus"/>
    <property type="evidence" value="ECO:0007669"/>
    <property type="project" value="UniProtKB-SubCell"/>
</dbReference>